<reference evidence="1 2" key="1">
    <citation type="journal article" date="2019" name="Sci. Rep.">
        <title>Orb-weaving spider Araneus ventricosus genome elucidates the spidroin gene catalogue.</title>
        <authorList>
            <person name="Kono N."/>
            <person name="Nakamura H."/>
            <person name="Ohtoshi R."/>
            <person name="Moran D.A.P."/>
            <person name="Shinohara A."/>
            <person name="Yoshida Y."/>
            <person name="Fujiwara M."/>
            <person name="Mori M."/>
            <person name="Tomita M."/>
            <person name="Arakawa K."/>
        </authorList>
    </citation>
    <scope>NUCLEOTIDE SEQUENCE [LARGE SCALE GENOMIC DNA]</scope>
</reference>
<keyword evidence="2" id="KW-1185">Reference proteome</keyword>
<protein>
    <submittedName>
        <fullName evidence="1">Uncharacterized protein</fullName>
    </submittedName>
</protein>
<name>A0A4Y2GV86_ARAVE</name>
<comment type="caution">
    <text evidence="1">The sequence shown here is derived from an EMBL/GenBank/DDBJ whole genome shotgun (WGS) entry which is preliminary data.</text>
</comment>
<dbReference type="Proteomes" id="UP000499080">
    <property type="component" value="Unassembled WGS sequence"/>
</dbReference>
<proteinExistence type="predicted"/>
<sequence>MKLAVASVLENRMSYMAASDNHLVPRNTLHRGIKAISNNQLMEDSSAGPSRQKKRGVQSNKPLMAHEIANLLAKLLDEYPSDFNCDSNKEFFPLKDAHDILDSEDEAIVQGAPHQQHDSTMIENKIWENHSTFMKQFPSTKSDCLLQSVLNEIL</sequence>
<dbReference type="EMBL" id="BGPR01001564">
    <property type="protein sequence ID" value="GBM56779.1"/>
    <property type="molecule type" value="Genomic_DNA"/>
</dbReference>
<dbReference type="AlphaFoldDB" id="A0A4Y2GV86"/>
<accession>A0A4Y2GV86</accession>
<evidence type="ECO:0000313" key="2">
    <source>
        <dbReference type="Proteomes" id="UP000499080"/>
    </source>
</evidence>
<organism evidence="1 2">
    <name type="scientific">Araneus ventricosus</name>
    <name type="common">Orbweaver spider</name>
    <name type="synonym">Epeira ventricosa</name>
    <dbReference type="NCBI Taxonomy" id="182803"/>
    <lineage>
        <taxon>Eukaryota</taxon>
        <taxon>Metazoa</taxon>
        <taxon>Ecdysozoa</taxon>
        <taxon>Arthropoda</taxon>
        <taxon>Chelicerata</taxon>
        <taxon>Arachnida</taxon>
        <taxon>Araneae</taxon>
        <taxon>Araneomorphae</taxon>
        <taxon>Entelegynae</taxon>
        <taxon>Araneoidea</taxon>
        <taxon>Araneidae</taxon>
        <taxon>Araneus</taxon>
    </lineage>
</organism>
<gene>
    <name evidence="1" type="ORF">AVEN_38347_1</name>
</gene>
<evidence type="ECO:0000313" key="1">
    <source>
        <dbReference type="EMBL" id="GBM56779.1"/>
    </source>
</evidence>